<dbReference type="EMBL" id="CALNXJ010000041">
    <property type="protein sequence ID" value="CAH3146304.1"/>
    <property type="molecule type" value="Genomic_DNA"/>
</dbReference>
<feature type="region of interest" description="Disordered" evidence="1">
    <location>
        <begin position="120"/>
        <end position="161"/>
    </location>
</feature>
<dbReference type="PANTHER" id="PTHR23093:SF18">
    <property type="entry name" value="GLUTAMATE RICH 6"/>
    <property type="match status" value="1"/>
</dbReference>
<gene>
    <name evidence="3" type="ORF">PMEA_00022924</name>
</gene>
<dbReference type="AlphaFoldDB" id="A0AAU9XEW2"/>
<dbReference type="Proteomes" id="UP001159428">
    <property type="component" value="Unassembled WGS sequence"/>
</dbReference>
<evidence type="ECO:0000313" key="3">
    <source>
        <dbReference type="EMBL" id="CAH3146304.1"/>
    </source>
</evidence>
<feature type="compositionally biased region" description="Low complexity" evidence="1">
    <location>
        <begin position="145"/>
        <end position="158"/>
    </location>
</feature>
<protein>
    <recommendedName>
        <fullName evidence="2">FAM194 C-terminal domain-containing protein</fullName>
    </recommendedName>
</protein>
<feature type="compositionally biased region" description="Basic and acidic residues" evidence="1">
    <location>
        <begin position="1"/>
        <end position="15"/>
    </location>
</feature>
<dbReference type="PANTHER" id="PTHR23093">
    <property type="entry name" value="SIMILAR TO CHROMOSOME 3 OPEN READING FRAME 20"/>
    <property type="match status" value="1"/>
</dbReference>
<organism evidence="3 4">
    <name type="scientific">Pocillopora meandrina</name>
    <dbReference type="NCBI Taxonomy" id="46732"/>
    <lineage>
        <taxon>Eukaryota</taxon>
        <taxon>Metazoa</taxon>
        <taxon>Cnidaria</taxon>
        <taxon>Anthozoa</taxon>
        <taxon>Hexacorallia</taxon>
        <taxon>Scleractinia</taxon>
        <taxon>Astrocoeniina</taxon>
        <taxon>Pocilloporidae</taxon>
        <taxon>Pocillopora</taxon>
    </lineage>
</organism>
<feature type="compositionally biased region" description="Low complexity" evidence="1">
    <location>
        <begin position="26"/>
        <end position="36"/>
    </location>
</feature>
<evidence type="ECO:0000313" key="4">
    <source>
        <dbReference type="Proteomes" id="UP001159428"/>
    </source>
</evidence>
<name>A0AAU9XEW2_9CNID</name>
<feature type="non-terminal residue" evidence="3">
    <location>
        <position position="726"/>
    </location>
</feature>
<feature type="compositionally biased region" description="Low complexity" evidence="1">
    <location>
        <begin position="300"/>
        <end position="317"/>
    </location>
</feature>
<feature type="region of interest" description="Disordered" evidence="1">
    <location>
        <begin position="1"/>
        <end position="59"/>
    </location>
</feature>
<reference evidence="3 4" key="1">
    <citation type="submission" date="2022-05" db="EMBL/GenBank/DDBJ databases">
        <authorList>
            <consortium name="Genoscope - CEA"/>
            <person name="William W."/>
        </authorList>
    </citation>
    <scope>NUCLEOTIDE SEQUENCE [LARGE SCALE GENOMIC DNA]</scope>
</reference>
<dbReference type="InterPro" id="IPR029281">
    <property type="entry name" value="FAM194_C"/>
</dbReference>
<feature type="region of interest" description="Disordered" evidence="1">
    <location>
        <begin position="219"/>
        <end position="350"/>
    </location>
</feature>
<sequence>MSGNEEKEGDHRDLAPTEEQIPRADSSASSVISRTSSPEHLEDDVFNVDKQEPHLDAEQLSADVAARGIVNPNKFSGDIPQSGIRGMLIAACDIPPNTLNKIQEENGKDTDRELQDELSRERHVSSGTEELQPASQEVPFYNKDSSLSRPSSASSLSSVATGINKREVSFQNAEEDEEPLKERGFISHTENKTVEVVSICTQTEWSWLKDMELYQETITRSKPEWAERSEKKMSKEVPKSPSANSHGSVQRRRRKSLPATRKTSTSSDKTQKAKDEENEFLPDVEEGNEGRHDHGGAEEGSTGRSKSKSSGGVPRSRQSVVSSLPRTPKGEDILFRPPTVELESSSSSDEYEDYELDQEFLLPSIGPPAILQYMKESQHPPLSNEEVEDRQELAKNEMLKKSLFSGPCMFCQQEVLPFPTMEELERLTPDQLYCCPQYERLVKFELAQRGDTAHLADEMIDIKPHPPYGTKAARRAAKERAAERAREREMERQRAAGANPTNFYALTRQMKTITYSLASTKCMEEGWTVRPPSPSLTDNEQVQDPFVIEVNPLQLRKQAFLERFYENKKRFLLLLPDGTGTCFYPSGNIAVMITAAEKGKFTYIVFDDEEENESNPSHMLGIFEPSGHGTCYFRNGSVRLVLNPFFGVLLDKNGTRRKKWMWHNTKEHVHAPPFQPITFLITKQLSIRCLSQNKIVLTFNYGKHTARFNVGAKLKVFILNKKLIFT</sequence>
<proteinExistence type="predicted"/>
<feature type="compositionally biased region" description="Basic and acidic residues" evidence="1">
    <location>
        <begin position="47"/>
        <end position="57"/>
    </location>
</feature>
<evidence type="ECO:0000256" key="1">
    <source>
        <dbReference type="SAM" id="MobiDB-lite"/>
    </source>
</evidence>
<feature type="compositionally biased region" description="Acidic residues" evidence="1">
    <location>
        <begin position="276"/>
        <end position="287"/>
    </location>
</feature>
<evidence type="ECO:0000259" key="2">
    <source>
        <dbReference type="Pfam" id="PF14977"/>
    </source>
</evidence>
<dbReference type="Pfam" id="PF14977">
    <property type="entry name" value="FAM194"/>
    <property type="match status" value="1"/>
</dbReference>
<keyword evidence="4" id="KW-1185">Reference proteome</keyword>
<feature type="compositionally biased region" description="Basic and acidic residues" evidence="1">
    <location>
        <begin position="288"/>
        <end position="297"/>
    </location>
</feature>
<feature type="domain" description="FAM194 C-terminal" evidence="2">
    <location>
        <begin position="558"/>
        <end position="719"/>
    </location>
</feature>
<accession>A0AAU9XEW2</accession>
<comment type="caution">
    <text evidence="3">The sequence shown here is derived from an EMBL/GenBank/DDBJ whole genome shotgun (WGS) entry which is preliminary data.</text>
</comment>
<feature type="compositionally biased region" description="Polar residues" evidence="1">
    <location>
        <begin position="125"/>
        <end position="135"/>
    </location>
</feature>
<feature type="compositionally biased region" description="Basic and acidic residues" evidence="1">
    <location>
        <begin position="219"/>
        <end position="238"/>
    </location>
</feature>